<accession>A0AAJ0PEB5</accession>
<evidence type="ECO:0000313" key="3">
    <source>
        <dbReference type="Proteomes" id="UP000071644"/>
    </source>
</evidence>
<name>A0AAJ0PEB5_9PSED</name>
<sequence length="117" mass="12395">MNVSDVLLWGALGALVCGYALNEAYDAGVASGSVLLNTVTADLGTARSNLQTLKDELEDANRKVAAHQAGGMKDEAAKSQLQQQAQGNAERGQARVEAAKTIKTSTDDVLRTYWEAQ</sequence>
<proteinExistence type="predicted"/>
<dbReference type="RefSeq" id="WP_058639022.1">
    <property type="nucleotide sequence ID" value="NZ_LDSN01000036.1"/>
</dbReference>
<reference evidence="2 3" key="1">
    <citation type="journal article" date="2016" name="Front. Microbiol.">
        <title>Genomic Resource of Rice Seed Associated Bacteria.</title>
        <authorList>
            <person name="Midha S."/>
            <person name="Bansal K."/>
            <person name="Sharma S."/>
            <person name="Kumar N."/>
            <person name="Patil P.P."/>
            <person name="Chaudhry V."/>
            <person name="Patil P.B."/>
        </authorList>
    </citation>
    <scope>NUCLEOTIDE SEQUENCE [LARGE SCALE GENOMIC DNA]</scope>
    <source>
        <strain evidence="2 3">NS96</strain>
    </source>
</reference>
<dbReference type="EMBL" id="LDSN01000036">
    <property type="protein sequence ID" value="KTT16903.1"/>
    <property type="molecule type" value="Genomic_DNA"/>
</dbReference>
<protein>
    <submittedName>
        <fullName evidence="2">Uncharacterized protein</fullName>
    </submittedName>
</protein>
<dbReference type="AlphaFoldDB" id="A0AAJ0PEB5"/>
<dbReference type="Proteomes" id="UP000071644">
    <property type="component" value="Unassembled WGS sequence"/>
</dbReference>
<evidence type="ECO:0000256" key="1">
    <source>
        <dbReference type="SAM" id="MobiDB-lite"/>
    </source>
</evidence>
<gene>
    <name evidence="2" type="ORF">NS96R_14225</name>
</gene>
<organism evidence="2 3">
    <name type="scientific">Pseudomonas parafulva</name>
    <dbReference type="NCBI Taxonomy" id="157782"/>
    <lineage>
        <taxon>Bacteria</taxon>
        <taxon>Pseudomonadati</taxon>
        <taxon>Pseudomonadota</taxon>
        <taxon>Gammaproteobacteria</taxon>
        <taxon>Pseudomonadales</taxon>
        <taxon>Pseudomonadaceae</taxon>
        <taxon>Pseudomonas</taxon>
    </lineage>
</organism>
<feature type="region of interest" description="Disordered" evidence="1">
    <location>
        <begin position="64"/>
        <end position="100"/>
    </location>
</feature>
<comment type="caution">
    <text evidence="2">The sequence shown here is derived from an EMBL/GenBank/DDBJ whole genome shotgun (WGS) entry which is preliminary data.</text>
</comment>
<evidence type="ECO:0000313" key="2">
    <source>
        <dbReference type="EMBL" id="KTT16903.1"/>
    </source>
</evidence>